<dbReference type="Gene3D" id="3.30.1330.60">
    <property type="entry name" value="OmpA-like domain"/>
    <property type="match status" value="1"/>
</dbReference>
<feature type="signal peptide" evidence="5">
    <location>
        <begin position="1"/>
        <end position="21"/>
    </location>
</feature>
<dbReference type="PROSITE" id="PS51123">
    <property type="entry name" value="OMPA_2"/>
    <property type="match status" value="1"/>
</dbReference>
<evidence type="ECO:0000256" key="1">
    <source>
        <dbReference type="ARBA" id="ARBA00004442"/>
    </source>
</evidence>
<dbReference type="SUPFAM" id="SSF103088">
    <property type="entry name" value="OmpA-like"/>
    <property type="match status" value="1"/>
</dbReference>
<keyword evidence="2 4" id="KW-0472">Membrane</keyword>
<evidence type="ECO:0000256" key="4">
    <source>
        <dbReference type="PROSITE-ProRule" id="PRU00473"/>
    </source>
</evidence>
<comment type="caution">
    <text evidence="7">The sequence shown here is derived from an EMBL/GenBank/DDBJ whole genome shotgun (WGS) entry which is preliminary data.</text>
</comment>
<dbReference type="InterPro" id="IPR006664">
    <property type="entry name" value="OMP_bac"/>
</dbReference>
<dbReference type="EMBL" id="MDKE01000010">
    <property type="protein sequence ID" value="OIN12474.1"/>
    <property type="molecule type" value="Genomic_DNA"/>
</dbReference>
<protein>
    <submittedName>
        <fullName evidence="7">Flagellar motor protein MotB</fullName>
    </submittedName>
</protein>
<dbReference type="InterPro" id="IPR050330">
    <property type="entry name" value="Bact_OuterMem_StrucFunc"/>
</dbReference>
<evidence type="ECO:0000256" key="2">
    <source>
        <dbReference type="ARBA" id="ARBA00023136"/>
    </source>
</evidence>
<dbReference type="GO" id="GO:0009279">
    <property type="term" value="C:cell outer membrane"/>
    <property type="evidence" value="ECO:0007669"/>
    <property type="project" value="UniProtKB-SubCell"/>
</dbReference>
<evidence type="ECO:0000259" key="6">
    <source>
        <dbReference type="PROSITE" id="PS51123"/>
    </source>
</evidence>
<evidence type="ECO:0000313" key="8">
    <source>
        <dbReference type="Proteomes" id="UP000243073"/>
    </source>
</evidence>
<gene>
    <name evidence="7" type="ORF">BFR47_11680</name>
</gene>
<keyword evidence="5" id="KW-0732">Signal</keyword>
<dbReference type="AlphaFoldDB" id="A0A1J4QHN4"/>
<dbReference type="STRING" id="1414654.BFR47_11680"/>
<dbReference type="PRINTS" id="PR01021">
    <property type="entry name" value="OMPADOMAIN"/>
</dbReference>
<proteinExistence type="predicted"/>
<feature type="chain" id="PRO_5009632464" evidence="5">
    <location>
        <begin position="22"/>
        <end position="200"/>
    </location>
</feature>
<dbReference type="InterPro" id="IPR036737">
    <property type="entry name" value="OmpA-like_sf"/>
</dbReference>
<comment type="subcellular location">
    <subcellularLocation>
        <location evidence="1">Cell outer membrane</location>
    </subcellularLocation>
</comment>
<keyword evidence="3" id="KW-0998">Cell outer membrane</keyword>
<dbReference type="Pfam" id="PF00691">
    <property type="entry name" value="OmpA"/>
    <property type="match status" value="1"/>
</dbReference>
<evidence type="ECO:0000256" key="3">
    <source>
        <dbReference type="ARBA" id="ARBA00023237"/>
    </source>
</evidence>
<name>A0A1J4QHN4_9GAMM</name>
<dbReference type="InterPro" id="IPR006665">
    <property type="entry name" value="OmpA-like"/>
</dbReference>
<sequence>MMKTWTLLALILPLAACTSLTSEPERETVAAYDLTDLDRDGVITARDNCLESTLDASVDNDGCQGNEDQTLKQDLIILFAHDSSVITAKYQDEINQMANFMEQNPGLMLLLEGHASQVGSDQYNLALSKRRAEAVRGALMKAGVQVSRLEIIGYGESKPLLMGEDEQSAAANRRVVGALTSMREGVRMRWNVYSVENPAK</sequence>
<dbReference type="Proteomes" id="UP000243073">
    <property type="component" value="Unassembled WGS sequence"/>
</dbReference>
<reference evidence="7 8" key="1">
    <citation type="submission" date="2016-07" db="EMBL/GenBank/DDBJ databases">
        <title>Draft Genome Sequence of Oceanisphaera psychrotolerans, isolated from coastal sediment samples.</title>
        <authorList>
            <person name="Zhuo S."/>
            <person name="Ruan Z."/>
        </authorList>
    </citation>
    <scope>NUCLEOTIDE SEQUENCE [LARGE SCALE GENOMIC DNA]</scope>
    <source>
        <strain evidence="7 8">LAM-WHM-ZC</strain>
    </source>
</reference>
<dbReference type="PANTHER" id="PTHR30329">
    <property type="entry name" value="STATOR ELEMENT OF FLAGELLAR MOTOR COMPLEX"/>
    <property type="match status" value="1"/>
</dbReference>
<keyword evidence="8" id="KW-1185">Reference proteome</keyword>
<keyword evidence="7" id="KW-0969">Cilium</keyword>
<evidence type="ECO:0000313" key="7">
    <source>
        <dbReference type="EMBL" id="OIN12474.1"/>
    </source>
</evidence>
<evidence type="ECO:0000256" key="5">
    <source>
        <dbReference type="SAM" id="SignalP"/>
    </source>
</evidence>
<feature type="domain" description="OmpA-like" evidence="6">
    <location>
        <begin position="66"/>
        <end position="183"/>
    </location>
</feature>
<keyword evidence="7" id="KW-0282">Flagellum</keyword>
<dbReference type="CDD" id="cd07185">
    <property type="entry name" value="OmpA_C-like"/>
    <property type="match status" value="1"/>
</dbReference>
<dbReference type="PANTHER" id="PTHR30329:SF21">
    <property type="entry name" value="LIPOPROTEIN YIAD-RELATED"/>
    <property type="match status" value="1"/>
</dbReference>
<accession>A0A1J4QHN4</accession>
<keyword evidence="7" id="KW-0966">Cell projection</keyword>
<organism evidence="7 8">
    <name type="scientific">Oceanisphaera psychrotolerans</name>
    <dbReference type="NCBI Taxonomy" id="1414654"/>
    <lineage>
        <taxon>Bacteria</taxon>
        <taxon>Pseudomonadati</taxon>
        <taxon>Pseudomonadota</taxon>
        <taxon>Gammaproteobacteria</taxon>
        <taxon>Aeromonadales</taxon>
        <taxon>Aeromonadaceae</taxon>
        <taxon>Oceanisphaera</taxon>
    </lineage>
</organism>